<dbReference type="AlphaFoldDB" id="A0A2A9CZ71"/>
<proteinExistence type="predicted"/>
<evidence type="ECO:0000259" key="1">
    <source>
        <dbReference type="SMART" id="SM00507"/>
    </source>
</evidence>
<evidence type="ECO:0000313" key="3">
    <source>
        <dbReference type="Proteomes" id="UP000224915"/>
    </source>
</evidence>
<dbReference type="SMART" id="SM00507">
    <property type="entry name" value="HNHc"/>
    <property type="match status" value="1"/>
</dbReference>
<dbReference type="InterPro" id="IPR003615">
    <property type="entry name" value="HNH_nuc"/>
</dbReference>
<name>A0A2A9CZ71_9MICO</name>
<dbReference type="Proteomes" id="UP000224915">
    <property type="component" value="Unassembled WGS sequence"/>
</dbReference>
<comment type="caution">
    <text evidence="2">The sequence shown here is derived from an EMBL/GenBank/DDBJ whole genome shotgun (WGS) entry which is preliminary data.</text>
</comment>
<reference evidence="2 3" key="1">
    <citation type="submission" date="2017-10" db="EMBL/GenBank/DDBJ databases">
        <title>Sequencing the genomes of 1000 actinobacteria strains.</title>
        <authorList>
            <person name="Klenk H.-P."/>
        </authorList>
    </citation>
    <scope>NUCLEOTIDE SEQUENCE [LARGE SCALE GENOMIC DNA]</scope>
    <source>
        <strain evidence="2 3">DSM 21801</strain>
    </source>
</reference>
<keyword evidence="3" id="KW-1185">Reference proteome</keyword>
<gene>
    <name evidence="2" type="ORF">ATL40_1272</name>
</gene>
<sequence length="257" mass="27638">MVRIVASPRAQAGKADQAVSLVDADACAIRAPEAADPVARSPFLGYQPPAACVAGRDVPQVVGVGPIAPRLVPALVDRPWVEVVTPVVHHADAAGEPLPGVVPPPCEGYRPSATLSRYVRTRDGICQAPGCCVSAWWCDLDHVIEWPRGSTSAGNLVALCRRHHRLRTHEGHRSTRLDDGSLLWRTPLGQAFLRLPDGRVALPNERGLRAAPGPSRQERYLESVEALQPADGPVAGRLDALYDRLHADEFGDWPVAV</sequence>
<dbReference type="RefSeq" id="WP_098468784.1">
    <property type="nucleotide sequence ID" value="NZ_PDJD01000001.1"/>
</dbReference>
<accession>A0A2A9CZ71</accession>
<protein>
    <recommendedName>
        <fullName evidence="1">HNH nuclease domain-containing protein</fullName>
    </recommendedName>
</protein>
<dbReference type="CDD" id="cd00085">
    <property type="entry name" value="HNHc"/>
    <property type="match status" value="1"/>
</dbReference>
<dbReference type="EMBL" id="PDJD01000001">
    <property type="protein sequence ID" value="PFG19703.1"/>
    <property type="molecule type" value="Genomic_DNA"/>
</dbReference>
<organism evidence="2 3">
    <name type="scientific">Serinibacter salmoneus</name>
    <dbReference type="NCBI Taxonomy" id="556530"/>
    <lineage>
        <taxon>Bacteria</taxon>
        <taxon>Bacillati</taxon>
        <taxon>Actinomycetota</taxon>
        <taxon>Actinomycetes</taxon>
        <taxon>Micrococcales</taxon>
        <taxon>Beutenbergiaceae</taxon>
        <taxon>Serinibacter</taxon>
    </lineage>
</organism>
<feature type="domain" description="HNH nuclease" evidence="1">
    <location>
        <begin position="114"/>
        <end position="165"/>
    </location>
</feature>
<evidence type="ECO:0000313" key="2">
    <source>
        <dbReference type="EMBL" id="PFG19703.1"/>
    </source>
</evidence>